<proteinExistence type="predicted"/>
<organism evidence="2 3">
    <name type="scientific">Solanum pinnatisectum</name>
    <name type="common">tansyleaf nightshade</name>
    <dbReference type="NCBI Taxonomy" id="50273"/>
    <lineage>
        <taxon>Eukaryota</taxon>
        <taxon>Viridiplantae</taxon>
        <taxon>Streptophyta</taxon>
        <taxon>Embryophyta</taxon>
        <taxon>Tracheophyta</taxon>
        <taxon>Spermatophyta</taxon>
        <taxon>Magnoliopsida</taxon>
        <taxon>eudicotyledons</taxon>
        <taxon>Gunneridae</taxon>
        <taxon>Pentapetalae</taxon>
        <taxon>asterids</taxon>
        <taxon>lamiids</taxon>
        <taxon>Solanales</taxon>
        <taxon>Solanaceae</taxon>
        <taxon>Solanoideae</taxon>
        <taxon>Solaneae</taxon>
        <taxon>Solanum</taxon>
    </lineage>
</organism>
<evidence type="ECO:0000256" key="1">
    <source>
        <dbReference type="SAM" id="MobiDB-lite"/>
    </source>
</evidence>
<reference evidence="2 3" key="1">
    <citation type="submission" date="2023-10" db="EMBL/GenBank/DDBJ databases">
        <title>Genome-Wide Identification Analysis in wild type Solanum Pinnatisectum Reveals Some Genes Defensing Phytophthora Infestans.</title>
        <authorList>
            <person name="Sun C."/>
        </authorList>
    </citation>
    <scope>NUCLEOTIDE SEQUENCE [LARGE SCALE GENOMIC DNA]</scope>
    <source>
        <strain evidence="2">LQN</strain>
        <tissue evidence="2">Leaf</tissue>
    </source>
</reference>
<evidence type="ECO:0000313" key="3">
    <source>
        <dbReference type="Proteomes" id="UP001311915"/>
    </source>
</evidence>
<dbReference type="PANTHER" id="PTHR33386:SF31">
    <property type="match status" value="1"/>
</dbReference>
<name>A0AAV9KDT1_9SOLN</name>
<dbReference type="EMBL" id="JAWPEI010000011">
    <property type="protein sequence ID" value="KAK4711419.1"/>
    <property type="molecule type" value="Genomic_DNA"/>
</dbReference>
<feature type="compositionally biased region" description="Basic and acidic residues" evidence="1">
    <location>
        <begin position="40"/>
        <end position="52"/>
    </location>
</feature>
<dbReference type="PANTHER" id="PTHR33386">
    <property type="entry name" value="OS02G0740600 PROTEIN"/>
    <property type="match status" value="1"/>
</dbReference>
<protein>
    <submittedName>
        <fullName evidence="2">Uncharacterized protein</fullName>
    </submittedName>
</protein>
<dbReference type="AlphaFoldDB" id="A0AAV9KDT1"/>
<dbReference type="Proteomes" id="UP001311915">
    <property type="component" value="Unassembled WGS sequence"/>
</dbReference>
<sequence length="99" mass="10595">MFASRESNLCELARFMANDGPSWADQWGAGGIGAMDEDDSYYKSNKDSENNKKATTSSSSGIGKVKAVAVAGAQKVKNGPSMLIKWVRSKSQKKNSSIS</sequence>
<comment type="caution">
    <text evidence="2">The sequence shown here is derived from an EMBL/GenBank/DDBJ whole genome shotgun (WGS) entry which is preliminary data.</text>
</comment>
<keyword evidence="3" id="KW-1185">Reference proteome</keyword>
<evidence type="ECO:0000313" key="2">
    <source>
        <dbReference type="EMBL" id="KAK4711419.1"/>
    </source>
</evidence>
<feature type="region of interest" description="Disordered" evidence="1">
    <location>
        <begin position="38"/>
        <end position="61"/>
    </location>
</feature>
<gene>
    <name evidence="2" type="ORF">R3W88_005932</name>
</gene>
<accession>A0AAV9KDT1</accession>